<evidence type="ECO:0008006" key="3">
    <source>
        <dbReference type="Google" id="ProtNLM"/>
    </source>
</evidence>
<dbReference type="AlphaFoldDB" id="A0A2A2F2V6"/>
<evidence type="ECO:0000313" key="1">
    <source>
        <dbReference type="EMBL" id="PAU78932.1"/>
    </source>
</evidence>
<comment type="caution">
    <text evidence="1">The sequence shown here is derived from an EMBL/GenBank/DDBJ whole genome shotgun (WGS) entry which is preliminary data.</text>
</comment>
<gene>
    <name evidence="1" type="ORF">CK498_00680</name>
</gene>
<dbReference type="Proteomes" id="UP000217771">
    <property type="component" value="Unassembled WGS sequence"/>
</dbReference>
<name>A0A2A2F2V6_9GAMM</name>
<dbReference type="InterPro" id="IPR020353">
    <property type="entry name" value="Toxin_YafO"/>
</dbReference>
<dbReference type="RefSeq" id="WP_095618947.1">
    <property type="nucleotide sequence ID" value="NZ_NSKB01000001.1"/>
</dbReference>
<dbReference type="Pfam" id="PF13957">
    <property type="entry name" value="YafO_toxin"/>
    <property type="match status" value="1"/>
</dbReference>
<protein>
    <recommendedName>
        <fullName evidence="3">mRNA interferase YafO</fullName>
    </recommendedName>
</protein>
<keyword evidence="2" id="KW-1185">Reference proteome</keyword>
<dbReference type="OrthoDB" id="6195342at2"/>
<evidence type="ECO:0000313" key="2">
    <source>
        <dbReference type="Proteomes" id="UP000217771"/>
    </source>
</evidence>
<dbReference type="EMBL" id="NSKB01000001">
    <property type="protein sequence ID" value="PAU78932.1"/>
    <property type="molecule type" value="Genomic_DNA"/>
</dbReference>
<proteinExistence type="predicted"/>
<organism evidence="1 2">
    <name type="scientific">Halomonas salipaludis</name>
    <dbReference type="NCBI Taxonomy" id="2032625"/>
    <lineage>
        <taxon>Bacteria</taxon>
        <taxon>Pseudomonadati</taxon>
        <taxon>Pseudomonadota</taxon>
        <taxon>Gammaproteobacteria</taxon>
        <taxon>Oceanospirillales</taxon>
        <taxon>Halomonadaceae</taxon>
        <taxon>Halomonas</taxon>
    </lineage>
</organism>
<reference evidence="1 2" key="1">
    <citation type="submission" date="2017-08" db="EMBL/GenBank/DDBJ databases">
        <title>Halomonas alkalisoli sp. nov., isolated from saline alkaline soil.</title>
        <authorList>
            <person name="Wang D."/>
            <person name="Zhang G."/>
        </authorList>
    </citation>
    <scope>NUCLEOTIDE SEQUENCE [LARGE SCALE GENOMIC DNA]</scope>
    <source>
        <strain evidence="1 2">WRN001</strain>
    </source>
</reference>
<accession>A0A2A2F2V6</accession>
<sequence>MAKVFTTTQLRDALGEDSFRQLRDEFLDWLQVGEYEHITFGKDSAFRTPRLAVDEELRHVHLIPIFDEAARDQWLLRYQRRSRKTSSRILVYTRGYYDPEKYLLIDILDEPDGHDLMCQDPQLINALAELAERFRQQY</sequence>